<proteinExistence type="predicted"/>
<accession>A0ACC2GXL9</accession>
<name>A0ACC2GXL9_DALPE</name>
<dbReference type="EMBL" id="CM055735">
    <property type="protein sequence ID" value="KAJ8008250.1"/>
    <property type="molecule type" value="Genomic_DNA"/>
</dbReference>
<dbReference type="Proteomes" id="UP001157502">
    <property type="component" value="Chromosome 8"/>
</dbReference>
<keyword evidence="2" id="KW-1185">Reference proteome</keyword>
<comment type="caution">
    <text evidence="1">The sequence shown here is derived from an EMBL/GenBank/DDBJ whole genome shotgun (WGS) entry which is preliminary data.</text>
</comment>
<evidence type="ECO:0000313" key="2">
    <source>
        <dbReference type="Proteomes" id="UP001157502"/>
    </source>
</evidence>
<protein>
    <submittedName>
        <fullName evidence="1">Uncharacterized protein</fullName>
    </submittedName>
</protein>
<organism evidence="1 2">
    <name type="scientific">Dallia pectoralis</name>
    <name type="common">Alaska blackfish</name>
    <dbReference type="NCBI Taxonomy" id="75939"/>
    <lineage>
        <taxon>Eukaryota</taxon>
        <taxon>Metazoa</taxon>
        <taxon>Chordata</taxon>
        <taxon>Craniata</taxon>
        <taxon>Vertebrata</taxon>
        <taxon>Euteleostomi</taxon>
        <taxon>Actinopterygii</taxon>
        <taxon>Neopterygii</taxon>
        <taxon>Teleostei</taxon>
        <taxon>Protacanthopterygii</taxon>
        <taxon>Esociformes</taxon>
        <taxon>Umbridae</taxon>
        <taxon>Dallia</taxon>
    </lineage>
</organism>
<reference evidence="1" key="1">
    <citation type="submission" date="2021-05" db="EMBL/GenBank/DDBJ databases">
        <authorList>
            <person name="Pan Q."/>
            <person name="Jouanno E."/>
            <person name="Zahm M."/>
            <person name="Klopp C."/>
            <person name="Cabau C."/>
            <person name="Louis A."/>
            <person name="Berthelot C."/>
            <person name="Parey E."/>
            <person name="Roest Crollius H."/>
            <person name="Montfort J."/>
            <person name="Robinson-Rechavi M."/>
            <person name="Bouchez O."/>
            <person name="Lampietro C."/>
            <person name="Lopez Roques C."/>
            <person name="Donnadieu C."/>
            <person name="Postlethwait J."/>
            <person name="Bobe J."/>
            <person name="Dillon D."/>
            <person name="Chandos A."/>
            <person name="von Hippel F."/>
            <person name="Guiguen Y."/>
        </authorList>
    </citation>
    <scope>NUCLEOTIDE SEQUENCE</scope>
    <source>
        <strain evidence="1">YG-Jan2019</strain>
    </source>
</reference>
<sequence length="145" mass="16538">MLQGRRYSPKRHRRKNVFPSNRVYLLRTPGEDDSDFDSPKLCRDVAFLSRRLSVSFSPSVASLLLPPRRLRLPRAQSTRRRSALGKRCLAALPFPLFFISQGFANESHQVWPLHLNWATGCCMSVLQPAPDSLSHSGICFAWLFP</sequence>
<gene>
    <name evidence="1" type="ORF">DPEC_G00102850</name>
</gene>
<evidence type="ECO:0000313" key="1">
    <source>
        <dbReference type="EMBL" id="KAJ8008250.1"/>
    </source>
</evidence>